<dbReference type="AlphaFoldDB" id="A0A4V2SWL7"/>
<sequence length="129" mass="14677">MRTFALILSLSLAACASPREICERDALREIRVLDALIVETRQTLERGYALRREPYSRPRLELCQGATIGEDQLGVNFCNTTQIAYRDRPVAVDLEAEARKLKSLKKKRKTAAREAARRLAACRRQYPEG</sequence>
<dbReference type="OrthoDB" id="7875456at2"/>
<keyword evidence="2" id="KW-1185">Reference proteome</keyword>
<comment type="caution">
    <text evidence="1">The sequence shown here is derived from an EMBL/GenBank/DDBJ whole genome shotgun (WGS) entry which is preliminary data.</text>
</comment>
<organism evidence="1 2">
    <name type="scientific">Rhodovulum bhavnagarense</name>
    <dbReference type="NCBI Taxonomy" id="992286"/>
    <lineage>
        <taxon>Bacteria</taxon>
        <taxon>Pseudomonadati</taxon>
        <taxon>Pseudomonadota</taxon>
        <taxon>Alphaproteobacteria</taxon>
        <taxon>Rhodobacterales</taxon>
        <taxon>Paracoccaceae</taxon>
        <taxon>Rhodovulum</taxon>
    </lineage>
</organism>
<protein>
    <submittedName>
        <fullName evidence="1">Uncharacterized protein</fullName>
    </submittedName>
</protein>
<proteinExistence type="predicted"/>
<accession>A0A4V2SWL7</accession>
<dbReference type="Proteomes" id="UP000295050">
    <property type="component" value="Unassembled WGS sequence"/>
</dbReference>
<reference evidence="1 2" key="1">
    <citation type="submission" date="2019-03" db="EMBL/GenBank/DDBJ databases">
        <title>Genomic Encyclopedia of Type Strains, Phase IV (KMG-IV): sequencing the most valuable type-strain genomes for metagenomic binning, comparative biology and taxonomic classification.</title>
        <authorList>
            <person name="Goeker M."/>
        </authorList>
    </citation>
    <scope>NUCLEOTIDE SEQUENCE [LARGE SCALE GENOMIC DNA]</scope>
    <source>
        <strain evidence="1 2">DSM 24766</strain>
    </source>
</reference>
<dbReference type="EMBL" id="SLXU01000001">
    <property type="protein sequence ID" value="TCP62746.1"/>
    <property type="molecule type" value="Genomic_DNA"/>
</dbReference>
<dbReference type="RefSeq" id="WP_132949728.1">
    <property type="nucleotide sequence ID" value="NZ_SLXU01000001.1"/>
</dbReference>
<dbReference type="PROSITE" id="PS51257">
    <property type="entry name" value="PROKAR_LIPOPROTEIN"/>
    <property type="match status" value="1"/>
</dbReference>
<evidence type="ECO:0000313" key="2">
    <source>
        <dbReference type="Proteomes" id="UP000295050"/>
    </source>
</evidence>
<gene>
    <name evidence="1" type="ORF">EV663_1016</name>
</gene>
<evidence type="ECO:0000313" key="1">
    <source>
        <dbReference type="EMBL" id="TCP62746.1"/>
    </source>
</evidence>
<name>A0A4V2SWL7_9RHOB</name>